<dbReference type="OrthoDB" id="10493486at2759"/>
<feature type="transmembrane region" description="Helical" evidence="2">
    <location>
        <begin position="184"/>
        <end position="206"/>
    </location>
</feature>
<feature type="transmembrane region" description="Helical" evidence="2">
    <location>
        <begin position="212"/>
        <end position="231"/>
    </location>
</feature>
<dbReference type="AlphaFoldDB" id="A0A812JU50"/>
<accession>A0A812JU50</accession>
<gene>
    <name evidence="3" type="ORF">SNEC2469_LOCUS2377</name>
</gene>
<feature type="transmembrane region" description="Helical" evidence="2">
    <location>
        <begin position="112"/>
        <end position="135"/>
    </location>
</feature>
<evidence type="ECO:0000313" key="3">
    <source>
        <dbReference type="EMBL" id="CAE7214355.1"/>
    </source>
</evidence>
<feature type="compositionally biased region" description="Basic and acidic residues" evidence="1">
    <location>
        <begin position="39"/>
        <end position="50"/>
    </location>
</feature>
<keyword evidence="2" id="KW-1133">Transmembrane helix</keyword>
<evidence type="ECO:0000256" key="1">
    <source>
        <dbReference type="SAM" id="MobiDB-lite"/>
    </source>
</evidence>
<feature type="transmembrane region" description="Helical" evidence="2">
    <location>
        <begin position="275"/>
        <end position="300"/>
    </location>
</feature>
<feature type="transmembrane region" description="Helical" evidence="2">
    <location>
        <begin position="238"/>
        <end position="263"/>
    </location>
</feature>
<feature type="region of interest" description="Disordered" evidence="1">
    <location>
        <begin position="1"/>
        <end position="25"/>
    </location>
</feature>
<keyword evidence="2" id="KW-0472">Membrane</keyword>
<protein>
    <submittedName>
        <fullName evidence="3">Uncharacterized protein</fullName>
    </submittedName>
</protein>
<evidence type="ECO:0000313" key="4">
    <source>
        <dbReference type="Proteomes" id="UP000601435"/>
    </source>
</evidence>
<name>A0A812JU50_9DINO</name>
<evidence type="ECO:0000256" key="2">
    <source>
        <dbReference type="SAM" id="Phobius"/>
    </source>
</evidence>
<feature type="transmembrane region" description="Helical" evidence="2">
    <location>
        <begin position="141"/>
        <end position="164"/>
    </location>
</feature>
<keyword evidence="4" id="KW-1185">Reference proteome</keyword>
<keyword evidence="2" id="KW-0812">Transmembrane</keyword>
<dbReference type="EMBL" id="CAJNJA010006705">
    <property type="protein sequence ID" value="CAE7214355.1"/>
    <property type="molecule type" value="Genomic_DNA"/>
</dbReference>
<organism evidence="3 4">
    <name type="scientific">Symbiodinium necroappetens</name>
    <dbReference type="NCBI Taxonomy" id="1628268"/>
    <lineage>
        <taxon>Eukaryota</taxon>
        <taxon>Sar</taxon>
        <taxon>Alveolata</taxon>
        <taxon>Dinophyceae</taxon>
        <taxon>Suessiales</taxon>
        <taxon>Symbiodiniaceae</taxon>
        <taxon>Symbiodinium</taxon>
    </lineage>
</organism>
<dbReference type="Proteomes" id="UP000601435">
    <property type="component" value="Unassembled WGS sequence"/>
</dbReference>
<proteinExistence type="predicted"/>
<sequence>MGQTESQGCCSKSEQPSVERIEAQSPAVLSLDEIRLSSDCESGQRAEHGNTDTSNSDAAATIPPAPEKMQQTMTAREVPLLEALSATETPMKQYLLDGCVDGKRAVRLLSGLPVIACLILSVAAVSSMPFVIPLADPNAGVWTNIGFVFGVHGALNYLAGYGVLKMISRACPEAKDKLEGKFPVLALIYPFVCGSIQVVFGIADIFPMPFSAATACGAATFPTMLVTLYWIPEHRRSVFATAAHVGLSLGLIGIQAVALVLQWRSFPHVDASTQIFLTVLAAGVTFGLSKFVVIFGVRFLALPRKYLEENKIHYAFQSFLFSALLLSQAKSAASVLVSLACSR</sequence>
<reference evidence="3" key="1">
    <citation type="submission" date="2021-02" db="EMBL/GenBank/DDBJ databases">
        <authorList>
            <person name="Dougan E. K."/>
            <person name="Rhodes N."/>
            <person name="Thang M."/>
            <person name="Chan C."/>
        </authorList>
    </citation>
    <scope>NUCLEOTIDE SEQUENCE</scope>
</reference>
<feature type="region of interest" description="Disordered" evidence="1">
    <location>
        <begin position="39"/>
        <end position="61"/>
    </location>
</feature>
<comment type="caution">
    <text evidence="3">The sequence shown here is derived from an EMBL/GenBank/DDBJ whole genome shotgun (WGS) entry which is preliminary data.</text>
</comment>
<feature type="compositionally biased region" description="Polar residues" evidence="1">
    <location>
        <begin position="1"/>
        <end position="16"/>
    </location>
</feature>